<accession>A0A2I0QRL6</accession>
<dbReference type="SUPFAM" id="SSF56574">
    <property type="entry name" value="Serpins"/>
    <property type="match status" value="1"/>
</dbReference>
<dbReference type="AlphaFoldDB" id="A0A2I0QRL6"/>
<dbReference type="Proteomes" id="UP000243524">
    <property type="component" value="Unassembled WGS sequence"/>
</dbReference>
<dbReference type="Pfam" id="PF00079">
    <property type="entry name" value="Serpin"/>
    <property type="match status" value="1"/>
</dbReference>
<dbReference type="InterPro" id="IPR023795">
    <property type="entry name" value="Serpin_CS"/>
</dbReference>
<dbReference type="InterPro" id="IPR042178">
    <property type="entry name" value="Serpin_sf_1"/>
</dbReference>
<dbReference type="InterPro" id="IPR042185">
    <property type="entry name" value="Serpin_sf_2"/>
</dbReference>
<dbReference type="OrthoDB" id="9764871at2"/>
<protein>
    <submittedName>
        <fullName evidence="4">Proteinase IV</fullName>
    </submittedName>
</protein>
<gene>
    <name evidence="4" type="ORF">CEY16_14320</name>
</gene>
<dbReference type="GO" id="GO:0005615">
    <property type="term" value="C:extracellular space"/>
    <property type="evidence" value="ECO:0007669"/>
    <property type="project" value="InterPro"/>
</dbReference>
<dbReference type="PROSITE" id="PS51257">
    <property type="entry name" value="PROKAR_LIPOPROTEIN"/>
    <property type="match status" value="1"/>
</dbReference>
<feature type="signal peptide" evidence="2">
    <location>
        <begin position="1"/>
        <end position="19"/>
    </location>
</feature>
<evidence type="ECO:0000313" key="5">
    <source>
        <dbReference type="Proteomes" id="UP000243524"/>
    </source>
</evidence>
<evidence type="ECO:0000256" key="1">
    <source>
        <dbReference type="RuleBase" id="RU000411"/>
    </source>
</evidence>
<evidence type="ECO:0000313" key="4">
    <source>
        <dbReference type="EMBL" id="PKR76976.1"/>
    </source>
</evidence>
<dbReference type="InterPro" id="IPR000215">
    <property type="entry name" value="Serpin_fam"/>
</dbReference>
<keyword evidence="5" id="KW-1185">Reference proteome</keyword>
<feature type="chain" id="PRO_5014133465" evidence="2">
    <location>
        <begin position="20"/>
        <end position="405"/>
    </location>
</feature>
<evidence type="ECO:0000259" key="3">
    <source>
        <dbReference type="SMART" id="SM00093"/>
    </source>
</evidence>
<dbReference type="InterPro" id="IPR023796">
    <property type="entry name" value="Serpin_dom"/>
</dbReference>
<dbReference type="Gene3D" id="3.30.497.10">
    <property type="entry name" value="Antithrombin, subunit I, domain 2"/>
    <property type="match status" value="1"/>
</dbReference>
<name>A0A2I0QRL6_9BACI</name>
<dbReference type="PANTHER" id="PTHR11461">
    <property type="entry name" value="SERINE PROTEASE INHIBITOR, SERPIN"/>
    <property type="match status" value="1"/>
</dbReference>
<sequence>MKVKWIALALFCSLLTACGDEGNSIFNSGESFDHKKIDDSLIEGNTDFSWEIFRELSAEDQSQSTFISPFSISTALSMTYQGSEGGTEEEMNEVLGYEGMDKDEVAESYKHYIRYLTQLEDAKINVGNSIWIEKEFSVKDEFIETNRESFDSEVFERTLSKPEVVEEVNEWVDDETEGMIKELLTSPIDPNVKMVLLNAIYFKGDWSEPFDENKTEKREFQVSNDKKNSIPFMEKNTTIHYGEGDNYQAIKMPYGKGSLGMYVILPDESTNLESMIQEMDSSMWNTIVQNLEDTEDVVIQLPKFEVEYGLKNLNKSLQSLGLDQAYNDANFSAMSGNDLRIDRVLHKAVIEVNEKGSEAAAATAVNMTESAPAINAEFIANRPFLYVIADEEHQSILFLGSYYGD</sequence>
<dbReference type="SMART" id="SM00093">
    <property type="entry name" value="SERPIN"/>
    <property type="match status" value="1"/>
</dbReference>
<evidence type="ECO:0000256" key="2">
    <source>
        <dbReference type="SAM" id="SignalP"/>
    </source>
</evidence>
<comment type="caution">
    <text evidence="4">The sequence shown here is derived from an EMBL/GenBank/DDBJ whole genome shotgun (WGS) entry which is preliminary data.</text>
</comment>
<dbReference type="InterPro" id="IPR036186">
    <property type="entry name" value="Serpin_sf"/>
</dbReference>
<dbReference type="RefSeq" id="WP_101332726.1">
    <property type="nucleotide sequence ID" value="NZ_PJNH01000004.1"/>
</dbReference>
<dbReference type="GO" id="GO:0004867">
    <property type="term" value="F:serine-type endopeptidase inhibitor activity"/>
    <property type="evidence" value="ECO:0007669"/>
    <property type="project" value="InterPro"/>
</dbReference>
<dbReference type="Gene3D" id="2.30.39.10">
    <property type="entry name" value="Alpha-1-antitrypsin, domain 1"/>
    <property type="match status" value="1"/>
</dbReference>
<dbReference type="CDD" id="cd19588">
    <property type="entry name" value="serpin_miropin-like"/>
    <property type="match status" value="1"/>
</dbReference>
<proteinExistence type="inferred from homology"/>
<organism evidence="4 5">
    <name type="scientific">Halalkalibacillus sediminis</name>
    <dbReference type="NCBI Taxonomy" id="2018042"/>
    <lineage>
        <taxon>Bacteria</taxon>
        <taxon>Bacillati</taxon>
        <taxon>Bacillota</taxon>
        <taxon>Bacilli</taxon>
        <taxon>Bacillales</taxon>
        <taxon>Bacillaceae</taxon>
        <taxon>Halalkalibacillus</taxon>
    </lineage>
</organism>
<dbReference type="PROSITE" id="PS00284">
    <property type="entry name" value="SERPIN"/>
    <property type="match status" value="1"/>
</dbReference>
<dbReference type="PANTHER" id="PTHR11461:SF211">
    <property type="entry name" value="GH10112P-RELATED"/>
    <property type="match status" value="1"/>
</dbReference>
<keyword evidence="2" id="KW-0732">Signal</keyword>
<comment type="similarity">
    <text evidence="1">Belongs to the serpin family.</text>
</comment>
<dbReference type="EMBL" id="PJNH01000004">
    <property type="protein sequence ID" value="PKR76976.1"/>
    <property type="molecule type" value="Genomic_DNA"/>
</dbReference>
<reference evidence="4 5" key="1">
    <citation type="submission" date="2017-06" db="EMBL/GenBank/DDBJ databases">
        <title>the draft geome sequence of Illustriluteabacillus marina B3227.</title>
        <authorList>
            <person name="He R.-H."/>
            <person name="Du Z.-J."/>
        </authorList>
    </citation>
    <scope>NUCLEOTIDE SEQUENCE [LARGE SCALE GENOMIC DNA]</scope>
    <source>
        <strain evidence="4 5">B3227</strain>
    </source>
</reference>
<feature type="domain" description="Serpin" evidence="3">
    <location>
        <begin position="50"/>
        <end position="405"/>
    </location>
</feature>